<dbReference type="EMBL" id="AXCW01000001">
    <property type="protein sequence ID" value="EYR65239.1"/>
    <property type="molecule type" value="Genomic_DNA"/>
</dbReference>
<feature type="signal peptide" evidence="2">
    <location>
        <begin position="1"/>
        <end position="29"/>
    </location>
</feature>
<feature type="region of interest" description="Disordered" evidence="1">
    <location>
        <begin position="30"/>
        <end position="57"/>
    </location>
</feature>
<proteinExistence type="predicted"/>
<dbReference type="Proteomes" id="UP000019753">
    <property type="component" value="Unassembled WGS sequence"/>
</dbReference>
<keyword evidence="2" id="KW-0732">Signal</keyword>
<feature type="chain" id="PRO_5039541405" description="Secreted protein/lipoprotein" evidence="2">
    <location>
        <begin position="30"/>
        <end position="197"/>
    </location>
</feature>
<dbReference type="RefSeq" id="WP_034220977.1">
    <property type="nucleotide sequence ID" value="NZ_AXCW01000001.1"/>
</dbReference>
<sequence length="197" mass="20415">MTMHRTHFRTAAAMAIAAVAFLGACSADGNDPNPSPTPTPTAAASPTTTPTPTSTADPEVAAAEAAILEAYEGYWDAKVQAFSDPSAPEAPSLTQFAVDTALADVRASVQSLKSSGITVVGEPLLAPEVSDVVLGDTSTATITDCVDVSDWQPIFTESGESAADPNQALRVLTTSTAYVYDGRWTIRSSEVDRDSSC</sequence>
<protein>
    <recommendedName>
        <fullName evidence="5">Secreted protein/lipoprotein</fullName>
    </recommendedName>
</protein>
<dbReference type="OrthoDB" id="3853982at2"/>
<gene>
    <name evidence="3" type="ORF">N866_00200</name>
</gene>
<dbReference type="AlphaFoldDB" id="A0A021VVM1"/>
<evidence type="ECO:0000313" key="3">
    <source>
        <dbReference type="EMBL" id="EYR65239.1"/>
    </source>
</evidence>
<evidence type="ECO:0000256" key="2">
    <source>
        <dbReference type="SAM" id="SignalP"/>
    </source>
</evidence>
<evidence type="ECO:0000313" key="4">
    <source>
        <dbReference type="Proteomes" id="UP000019753"/>
    </source>
</evidence>
<comment type="caution">
    <text evidence="3">The sequence shown here is derived from an EMBL/GenBank/DDBJ whole genome shotgun (WGS) entry which is preliminary data.</text>
</comment>
<name>A0A021VVM1_9CELL</name>
<evidence type="ECO:0008006" key="5">
    <source>
        <dbReference type="Google" id="ProtNLM"/>
    </source>
</evidence>
<dbReference type="PROSITE" id="PS51257">
    <property type="entry name" value="PROKAR_LIPOPROTEIN"/>
    <property type="match status" value="1"/>
</dbReference>
<accession>A0A021VVM1</accession>
<evidence type="ECO:0000256" key="1">
    <source>
        <dbReference type="SAM" id="MobiDB-lite"/>
    </source>
</evidence>
<feature type="compositionally biased region" description="Low complexity" evidence="1">
    <location>
        <begin position="40"/>
        <end position="57"/>
    </location>
</feature>
<keyword evidence="4" id="KW-1185">Reference proteome</keyword>
<reference evidence="3 4" key="1">
    <citation type="submission" date="2014-01" db="EMBL/GenBank/DDBJ databases">
        <title>Actinotalea ferrariae CF5-4.</title>
        <authorList>
            <person name="Chen F."/>
            <person name="Li Y."/>
            <person name="Wang G."/>
        </authorList>
    </citation>
    <scope>NUCLEOTIDE SEQUENCE [LARGE SCALE GENOMIC DNA]</scope>
    <source>
        <strain evidence="3 4">CF5-4</strain>
    </source>
</reference>
<organism evidence="3 4">
    <name type="scientific">Actinotalea ferrariae CF5-4</name>
    <dbReference type="NCBI Taxonomy" id="948458"/>
    <lineage>
        <taxon>Bacteria</taxon>
        <taxon>Bacillati</taxon>
        <taxon>Actinomycetota</taxon>
        <taxon>Actinomycetes</taxon>
        <taxon>Micrococcales</taxon>
        <taxon>Cellulomonadaceae</taxon>
        <taxon>Actinotalea</taxon>
    </lineage>
</organism>